<comment type="caution">
    <text evidence="2">The sequence shown here is derived from an EMBL/GenBank/DDBJ whole genome shotgun (WGS) entry which is preliminary data.</text>
</comment>
<sequence length="112" mass="11767">MSDTTAARPAPTWPTATVAGAFGLLYAYFVWNALAFLISQATGVLGINGYGWFVLLSAVVFPIVAFAAAFAVARRRRTWELGAALFAGLALTAVFWLDVVAYAAVFGAGMLG</sequence>
<keyword evidence="1" id="KW-1133">Transmembrane helix</keyword>
<dbReference type="RefSeq" id="WP_184751285.1">
    <property type="nucleotide sequence ID" value="NZ_BAAAJR010000011.1"/>
</dbReference>
<name>A0A7X0FRI4_9MICO</name>
<reference evidence="2 3" key="1">
    <citation type="submission" date="2020-08" db="EMBL/GenBank/DDBJ databases">
        <title>Sequencing the genomes of 1000 actinobacteria strains.</title>
        <authorList>
            <person name="Klenk H.-P."/>
        </authorList>
    </citation>
    <scope>NUCLEOTIDE SEQUENCE [LARGE SCALE GENOMIC DNA]</scope>
    <source>
        <strain evidence="2 3">DSM 12511</strain>
    </source>
</reference>
<evidence type="ECO:0000313" key="3">
    <source>
        <dbReference type="Proteomes" id="UP000537775"/>
    </source>
</evidence>
<dbReference type="EMBL" id="JACHML010000001">
    <property type="protein sequence ID" value="MBB6392189.1"/>
    <property type="molecule type" value="Genomic_DNA"/>
</dbReference>
<feature type="transmembrane region" description="Helical" evidence="1">
    <location>
        <begin position="85"/>
        <end position="111"/>
    </location>
</feature>
<feature type="transmembrane region" description="Helical" evidence="1">
    <location>
        <begin position="12"/>
        <end position="38"/>
    </location>
</feature>
<gene>
    <name evidence="2" type="ORF">HD594_002502</name>
</gene>
<evidence type="ECO:0000313" key="2">
    <source>
        <dbReference type="EMBL" id="MBB6392189.1"/>
    </source>
</evidence>
<dbReference type="Proteomes" id="UP000537775">
    <property type="component" value="Unassembled WGS sequence"/>
</dbReference>
<evidence type="ECO:0000256" key="1">
    <source>
        <dbReference type="SAM" id="Phobius"/>
    </source>
</evidence>
<dbReference type="AlphaFoldDB" id="A0A7X0FRI4"/>
<organism evidence="2 3">
    <name type="scientific">Microbacterium thalassium</name>
    <dbReference type="NCBI Taxonomy" id="362649"/>
    <lineage>
        <taxon>Bacteria</taxon>
        <taxon>Bacillati</taxon>
        <taxon>Actinomycetota</taxon>
        <taxon>Actinomycetes</taxon>
        <taxon>Micrococcales</taxon>
        <taxon>Microbacteriaceae</taxon>
        <taxon>Microbacterium</taxon>
    </lineage>
</organism>
<keyword evidence="1" id="KW-0472">Membrane</keyword>
<protein>
    <submittedName>
        <fullName evidence="2">Uncharacterized protein</fullName>
    </submittedName>
</protein>
<feature type="transmembrane region" description="Helical" evidence="1">
    <location>
        <begin position="50"/>
        <end position="73"/>
    </location>
</feature>
<keyword evidence="1" id="KW-0812">Transmembrane</keyword>
<accession>A0A7X0FRI4</accession>
<proteinExistence type="predicted"/>
<keyword evidence="3" id="KW-1185">Reference proteome</keyword>